<sequence length="384" mass="41850">MNTKPNIFTNVERILVIKLRHIGDVLLTVPVFRALKETFPAARVVALVNRGTEEVLAGNPLIDEIIPYDRGIKSLPWRERLGREAAFLREIRSRCFDMTVDLTSGDRPALISFLSGARYRLAADPGRRGFLGKRRLYTHLAAIDRQAHTVLQNLQTVSAFGITTATPAVTFAIPEPARRKVAEIFARAAIADSDTVVHIHPTSRWLFKCWNDEAMAEVIRRLLSEGLKVVITSSPDPREMAKAQGILALLPDGCRPLVLLGETTINELAAITARAALFFGVDSAPMHIAAAVGTPVVALFGPSGVFHWGPWDNEAATAGIPAYAQRNGLQRFGRNVAIQGAADCIPCGQDGCEGSKISRCLEEIDVDTVMSIITAQLKETRPGC</sequence>
<name>A0ABN6VQE1_9BACT</name>
<dbReference type="PANTHER" id="PTHR30160:SF1">
    <property type="entry name" value="LIPOPOLYSACCHARIDE 1,2-N-ACETYLGLUCOSAMINETRANSFERASE-RELATED"/>
    <property type="match status" value="1"/>
</dbReference>
<evidence type="ECO:0000313" key="4">
    <source>
        <dbReference type="Proteomes" id="UP001317705"/>
    </source>
</evidence>
<reference evidence="3 4" key="1">
    <citation type="submission" date="2022-12" db="EMBL/GenBank/DDBJ databases">
        <title>Polyphasic characterization of Geotalea uranireducens NIT-SL11 newly isolated from a complex of sewage sludge and microbially reduced graphene oxide.</title>
        <authorList>
            <person name="Xie L."/>
            <person name="Yoshida N."/>
            <person name="Meng L."/>
        </authorList>
    </citation>
    <scope>NUCLEOTIDE SEQUENCE [LARGE SCALE GENOMIC DNA]</scope>
    <source>
        <strain evidence="3 4">NIT-SL11</strain>
    </source>
</reference>
<keyword evidence="1" id="KW-0328">Glycosyltransferase</keyword>
<dbReference type="Proteomes" id="UP001317705">
    <property type="component" value="Chromosome"/>
</dbReference>
<dbReference type="InterPro" id="IPR002201">
    <property type="entry name" value="Glyco_trans_9"/>
</dbReference>
<dbReference type="InterPro" id="IPR011916">
    <property type="entry name" value="LipoPS_heptosylTferase-III"/>
</dbReference>
<gene>
    <name evidence="3" type="ORF">GURASL_14710</name>
</gene>
<dbReference type="SUPFAM" id="SSF53756">
    <property type="entry name" value="UDP-Glycosyltransferase/glycogen phosphorylase"/>
    <property type="match status" value="1"/>
</dbReference>
<dbReference type="PANTHER" id="PTHR30160">
    <property type="entry name" value="TETRAACYLDISACCHARIDE 4'-KINASE-RELATED"/>
    <property type="match status" value="1"/>
</dbReference>
<keyword evidence="2" id="KW-0808">Transferase</keyword>
<dbReference type="Gene3D" id="3.40.50.2000">
    <property type="entry name" value="Glycogen Phosphorylase B"/>
    <property type="match status" value="2"/>
</dbReference>
<dbReference type="EMBL" id="AP027151">
    <property type="protein sequence ID" value="BDV42548.1"/>
    <property type="molecule type" value="Genomic_DNA"/>
</dbReference>
<dbReference type="NCBIfam" id="TIGR02201">
    <property type="entry name" value="heptsyl_trn_III"/>
    <property type="match status" value="1"/>
</dbReference>
<keyword evidence="4" id="KW-1185">Reference proteome</keyword>
<dbReference type="Pfam" id="PF01075">
    <property type="entry name" value="Glyco_transf_9"/>
    <property type="match status" value="1"/>
</dbReference>
<dbReference type="RefSeq" id="WP_282003070.1">
    <property type="nucleotide sequence ID" value="NZ_AP027151.1"/>
</dbReference>
<dbReference type="CDD" id="cd03789">
    <property type="entry name" value="GT9_LPS_heptosyltransferase"/>
    <property type="match status" value="1"/>
</dbReference>
<accession>A0ABN6VQE1</accession>
<dbReference type="InterPro" id="IPR051199">
    <property type="entry name" value="LPS_LOS_Heptosyltrfase"/>
</dbReference>
<proteinExistence type="predicted"/>
<evidence type="ECO:0000256" key="1">
    <source>
        <dbReference type="ARBA" id="ARBA00022676"/>
    </source>
</evidence>
<evidence type="ECO:0000256" key="2">
    <source>
        <dbReference type="ARBA" id="ARBA00022679"/>
    </source>
</evidence>
<evidence type="ECO:0000313" key="3">
    <source>
        <dbReference type="EMBL" id="BDV42548.1"/>
    </source>
</evidence>
<organism evidence="3 4">
    <name type="scientific">Geotalea uraniireducens</name>
    <dbReference type="NCBI Taxonomy" id="351604"/>
    <lineage>
        <taxon>Bacteria</taxon>
        <taxon>Pseudomonadati</taxon>
        <taxon>Thermodesulfobacteriota</taxon>
        <taxon>Desulfuromonadia</taxon>
        <taxon>Geobacterales</taxon>
        <taxon>Geobacteraceae</taxon>
        <taxon>Geotalea</taxon>
    </lineage>
</organism>
<protein>
    <submittedName>
        <fullName evidence="3">LPS heptosyltransferase III</fullName>
    </submittedName>
</protein>